<gene>
    <name evidence="4" type="ORF">EC973_006578</name>
</gene>
<accession>A0A8H7BND0</accession>
<evidence type="ECO:0000313" key="4">
    <source>
        <dbReference type="EMBL" id="KAF7728184.1"/>
    </source>
</evidence>
<dbReference type="InterPro" id="IPR013083">
    <property type="entry name" value="Znf_RING/FYVE/PHD"/>
</dbReference>
<name>A0A8H7BND0_9FUNG</name>
<dbReference type="Pfam" id="PF13639">
    <property type="entry name" value="zf-RING_2"/>
    <property type="match status" value="1"/>
</dbReference>
<protein>
    <recommendedName>
        <fullName evidence="3">RING-type domain-containing protein</fullName>
    </recommendedName>
</protein>
<keyword evidence="1" id="KW-0862">Zinc</keyword>
<organism evidence="4 5">
    <name type="scientific">Apophysomyces ossiformis</name>
    <dbReference type="NCBI Taxonomy" id="679940"/>
    <lineage>
        <taxon>Eukaryota</taxon>
        <taxon>Fungi</taxon>
        <taxon>Fungi incertae sedis</taxon>
        <taxon>Mucoromycota</taxon>
        <taxon>Mucoromycotina</taxon>
        <taxon>Mucoromycetes</taxon>
        <taxon>Mucorales</taxon>
        <taxon>Mucorineae</taxon>
        <taxon>Mucoraceae</taxon>
        <taxon>Apophysomyces</taxon>
    </lineage>
</organism>
<feature type="compositionally biased region" description="Low complexity" evidence="2">
    <location>
        <begin position="129"/>
        <end position="152"/>
    </location>
</feature>
<dbReference type="GO" id="GO:0061630">
    <property type="term" value="F:ubiquitin protein ligase activity"/>
    <property type="evidence" value="ECO:0007669"/>
    <property type="project" value="TreeGrafter"/>
</dbReference>
<dbReference type="EMBL" id="JABAYA010000042">
    <property type="protein sequence ID" value="KAF7728184.1"/>
    <property type="molecule type" value="Genomic_DNA"/>
</dbReference>
<sequence>MSSSVRRATVAATNAAAAATGPLPPLPFLNIDSQFVSSSSDSSAASTTSAVSNASELSHMLSEIITSAILSSITRQQQRVGSDHANDSERNASFSLYLQMPLRQSDQQNDPQQSPRLVPVFILGYRTSSSSSSSFSSTSPSSTTPGPVTTTSNPDPVPSATSPQPPFSTTPHHSNARRPRSIVSTTSSLATLQSMPLSHHSNRNSQRRESGQWLIYVISGQQPHPAFSALSENPTYEDLLWLSSVLGPARPTTTTQAAIDAALPVVSWSDDTKKNMTAERCPVCLDDFVLKQPVRVLKCHHVFHMECVDRWLCEAQNSCPVCRGVPVDQPPEQQAQQAQ</sequence>
<dbReference type="Proteomes" id="UP000605846">
    <property type="component" value="Unassembled WGS sequence"/>
</dbReference>
<dbReference type="Gene3D" id="3.30.40.10">
    <property type="entry name" value="Zinc/RING finger domain, C3HC4 (zinc finger)"/>
    <property type="match status" value="1"/>
</dbReference>
<dbReference type="GO" id="GO:0016567">
    <property type="term" value="P:protein ubiquitination"/>
    <property type="evidence" value="ECO:0007669"/>
    <property type="project" value="TreeGrafter"/>
</dbReference>
<evidence type="ECO:0000313" key="5">
    <source>
        <dbReference type="Proteomes" id="UP000605846"/>
    </source>
</evidence>
<dbReference type="InterPro" id="IPR001841">
    <property type="entry name" value="Znf_RING"/>
</dbReference>
<dbReference type="PROSITE" id="PS50089">
    <property type="entry name" value="ZF_RING_2"/>
    <property type="match status" value="1"/>
</dbReference>
<dbReference type="PANTHER" id="PTHR46171">
    <property type="entry name" value="GH10160P"/>
    <property type="match status" value="1"/>
</dbReference>
<evidence type="ECO:0000256" key="2">
    <source>
        <dbReference type="SAM" id="MobiDB-lite"/>
    </source>
</evidence>
<dbReference type="GO" id="GO:0008270">
    <property type="term" value="F:zinc ion binding"/>
    <property type="evidence" value="ECO:0007669"/>
    <property type="project" value="UniProtKB-KW"/>
</dbReference>
<keyword evidence="1" id="KW-0479">Metal-binding</keyword>
<feature type="domain" description="RING-type" evidence="3">
    <location>
        <begin position="281"/>
        <end position="323"/>
    </location>
</feature>
<keyword evidence="1" id="KW-0863">Zinc-finger</keyword>
<proteinExistence type="predicted"/>
<dbReference type="SMART" id="SM00184">
    <property type="entry name" value="RING"/>
    <property type="match status" value="1"/>
</dbReference>
<dbReference type="SUPFAM" id="SSF57850">
    <property type="entry name" value="RING/U-box"/>
    <property type="match status" value="1"/>
</dbReference>
<dbReference type="AlphaFoldDB" id="A0A8H7BND0"/>
<comment type="caution">
    <text evidence="4">The sequence shown here is derived from an EMBL/GenBank/DDBJ whole genome shotgun (WGS) entry which is preliminary data.</text>
</comment>
<dbReference type="CDD" id="cd16448">
    <property type="entry name" value="RING-H2"/>
    <property type="match status" value="1"/>
</dbReference>
<evidence type="ECO:0000259" key="3">
    <source>
        <dbReference type="PROSITE" id="PS50089"/>
    </source>
</evidence>
<dbReference type="OrthoDB" id="8062037at2759"/>
<dbReference type="PANTHER" id="PTHR46171:SF3">
    <property type="entry name" value="GH10160P"/>
    <property type="match status" value="1"/>
</dbReference>
<keyword evidence="5" id="KW-1185">Reference proteome</keyword>
<feature type="region of interest" description="Disordered" evidence="2">
    <location>
        <begin position="129"/>
        <end position="182"/>
    </location>
</feature>
<reference evidence="4" key="1">
    <citation type="submission" date="2020-01" db="EMBL/GenBank/DDBJ databases">
        <title>Genome Sequencing of Three Apophysomyces-Like Fungal Strains Confirms a Novel Fungal Genus in the Mucoromycota with divergent Burkholderia-like Endosymbiotic Bacteria.</title>
        <authorList>
            <person name="Stajich J.E."/>
            <person name="Macias A.M."/>
            <person name="Carter-House D."/>
            <person name="Lovett B."/>
            <person name="Kasson L.R."/>
            <person name="Berry K."/>
            <person name="Grigoriev I."/>
            <person name="Chang Y."/>
            <person name="Spatafora J."/>
            <person name="Kasson M.T."/>
        </authorList>
    </citation>
    <scope>NUCLEOTIDE SEQUENCE</scope>
    <source>
        <strain evidence="4">NRRL A-21654</strain>
    </source>
</reference>
<evidence type="ECO:0000256" key="1">
    <source>
        <dbReference type="PROSITE-ProRule" id="PRU00175"/>
    </source>
</evidence>